<dbReference type="PANTHER" id="PTHR42791">
    <property type="entry name" value="GNAT FAMILY ACETYLTRANSFERASE"/>
    <property type="match status" value="1"/>
</dbReference>
<proteinExistence type="predicted"/>
<dbReference type="PROSITE" id="PS51186">
    <property type="entry name" value="GNAT"/>
    <property type="match status" value="1"/>
</dbReference>
<dbReference type="InterPro" id="IPR016181">
    <property type="entry name" value="Acyl_CoA_acyltransferase"/>
</dbReference>
<dbReference type="InterPro" id="IPR000182">
    <property type="entry name" value="GNAT_dom"/>
</dbReference>
<evidence type="ECO:0000313" key="2">
    <source>
        <dbReference type="EMBL" id="OAA80792.1"/>
    </source>
</evidence>
<feature type="domain" description="N-acetyltransferase" evidence="1">
    <location>
        <begin position="135"/>
        <end position="220"/>
    </location>
</feature>
<name>A0A162KCN9_CORDF</name>
<dbReference type="PANTHER" id="PTHR42791:SF14">
    <property type="entry name" value="N-ACETYLTRANSFERASE DOMAIN-CONTAINING PROTEIN"/>
    <property type="match status" value="1"/>
</dbReference>
<dbReference type="OrthoDB" id="410198at2759"/>
<accession>A0A162KCN9</accession>
<comment type="caution">
    <text evidence="2">The sequence shown here is derived from an EMBL/GenBank/DDBJ whole genome shotgun (WGS) entry which is preliminary data.</text>
</comment>
<dbReference type="InterPro" id="IPR052523">
    <property type="entry name" value="Trichothecene_AcTrans"/>
</dbReference>
<dbReference type="Proteomes" id="UP000076881">
    <property type="component" value="Unassembled WGS sequence"/>
</dbReference>
<gene>
    <name evidence="2" type="ORF">LEL_00337</name>
</gene>
<evidence type="ECO:0000313" key="3">
    <source>
        <dbReference type="Proteomes" id="UP000076881"/>
    </source>
</evidence>
<organism evidence="2 3">
    <name type="scientific">Akanthomyces lecanii RCEF 1005</name>
    <dbReference type="NCBI Taxonomy" id="1081108"/>
    <lineage>
        <taxon>Eukaryota</taxon>
        <taxon>Fungi</taxon>
        <taxon>Dikarya</taxon>
        <taxon>Ascomycota</taxon>
        <taxon>Pezizomycotina</taxon>
        <taxon>Sordariomycetes</taxon>
        <taxon>Hypocreomycetidae</taxon>
        <taxon>Hypocreales</taxon>
        <taxon>Cordycipitaceae</taxon>
        <taxon>Akanthomyces</taxon>
        <taxon>Cordyceps confragosa</taxon>
    </lineage>
</organism>
<reference evidence="2 3" key="1">
    <citation type="journal article" date="2016" name="Genome Biol. Evol.">
        <title>Divergent and convergent evolution of fungal pathogenicity.</title>
        <authorList>
            <person name="Shang Y."/>
            <person name="Xiao G."/>
            <person name="Zheng P."/>
            <person name="Cen K."/>
            <person name="Zhan S."/>
            <person name="Wang C."/>
        </authorList>
    </citation>
    <scope>NUCLEOTIDE SEQUENCE [LARGE SCALE GENOMIC DNA]</scope>
    <source>
        <strain evidence="2 3">RCEF 1005</strain>
    </source>
</reference>
<sequence>MGLKVMPAGEQDAARSVAIEKVAYGRNPISHIIHPGPAAAASDDADADADADAAREEALLKNLRADPESCLWIQAVDEDRIAQGQHGMVCFSMGYLWLSAPQPPPKRVWGPGSNPEACELFFGEMTRKWFERMGNRPHFYLKLLHTDPAHQRRGAASMLLQHFADVADSHGLESYLESTDEGRPLYEKFGYETVEVMVTDFSKWGGPDKFENCLMLRKPKTGIKQ</sequence>
<dbReference type="CDD" id="cd04301">
    <property type="entry name" value="NAT_SF"/>
    <property type="match status" value="1"/>
</dbReference>
<dbReference type="STRING" id="1081108.A0A162KCN9"/>
<dbReference type="SUPFAM" id="SSF55729">
    <property type="entry name" value="Acyl-CoA N-acyltransferases (Nat)"/>
    <property type="match status" value="1"/>
</dbReference>
<dbReference type="Pfam" id="PF00583">
    <property type="entry name" value="Acetyltransf_1"/>
    <property type="match status" value="1"/>
</dbReference>
<protein>
    <submittedName>
        <fullName evidence="2">Acetyltransferase, GNAT family</fullName>
    </submittedName>
</protein>
<keyword evidence="3" id="KW-1185">Reference proteome</keyword>
<dbReference type="EMBL" id="AZHF01000001">
    <property type="protein sequence ID" value="OAA80792.1"/>
    <property type="molecule type" value="Genomic_DNA"/>
</dbReference>
<dbReference type="Gene3D" id="3.40.630.30">
    <property type="match status" value="1"/>
</dbReference>
<evidence type="ECO:0000259" key="1">
    <source>
        <dbReference type="PROSITE" id="PS51186"/>
    </source>
</evidence>
<dbReference type="GO" id="GO:0016747">
    <property type="term" value="F:acyltransferase activity, transferring groups other than amino-acyl groups"/>
    <property type="evidence" value="ECO:0007669"/>
    <property type="project" value="InterPro"/>
</dbReference>
<keyword evidence="2" id="KW-0808">Transferase</keyword>
<dbReference type="AlphaFoldDB" id="A0A162KCN9"/>